<evidence type="ECO:0000256" key="4">
    <source>
        <dbReference type="ARBA" id="ARBA00022692"/>
    </source>
</evidence>
<organism evidence="10">
    <name type="scientific">Blastobotrys adeninivorans</name>
    <name type="common">Yeast</name>
    <name type="synonym">Arxula adeninivorans</name>
    <dbReference type="NCBI Taxonomy" id="409370"/>
    <lineage>
        <taxon>Eukaryota</taxon>
        <taxon>Fungi</taxon>
        <taxon>Dikarya</taxon>
        <taxon>Ascomycota</taxon>
        <taxon>Saccharomycotina</taxon>
        <taxon>Dipodascomycetes</taxon>
        <taxon>Dipodascales</taxon>
        <taxon>Trichomonascaceae</taxon>
        <taxon>Blastobotrys</taxon>
    </lineage>
</organism>
<gene>
    <name evidence="10" type="ORF">GNLVRS02_ARAD1C11330g</name>
</gene>
<keyword evidence="7 9" id="KW-0472">Membrane</keyword>
<feature type="transmembrane region" description="Helical" evidence="9">
    <location>
        <begin position="194"/>
        <end position="214"/>
    </location>
</feature>
<dbReference type="GO" id="GO:0005886">
    <property type="term" value="C:plasma membrane"/>
    <property type="evidence" value="ECO:0007669"/>
    <property type="project" value="TreeGrafter"/>
</dbReference>
<evidence type="ECO:0000256" key="7">
    <source>
        <dbReference type="ARBA" id="ARBA00023136"/>
    </source>
</evidence>
<feature type="transmembrane region" description="Helical" evidence="9">
    <location>
        <begin position="72"/>
        <end position="90"/>
    </location>
</feature>
<protein>
    <submittedName>
        <fullName evidence="10">ARAD1C11330p</fullName>
    </submittedName>
</protein>
<comment type="subcellular location">
    <subcellularLocation>
        <location evidence="1">Endomembrane system</location>
        <topology evidence="1">Multi-pass membrane protein</topology>
    </subcellularLocation>
</comment>
<evidence type="ECO:0000256" key="3">
    <source>
        <dbReference type="ARBA" id="ARBA00022448"/>
    </source>
</evidence>
<sequence>MSVPGQNIFNPALASAEANKSDELSGTQHMGAETSPYVDSSAPVSDVDSVDLIKKPMGVRKVEVIASQYHKVGRFVVFFFIFLIAYAYGLDNMVRSTFQTMATNSYGQHSLLSTVNIVRSVVGAAAQPLIARLSDVFGRMELLVISLVFYAVGTIVMSQAYDVQRFAGGSIIYQIGYTGLMLVLQLIAADFSLLNWRLLASLVPAVPFIINTWISGNITADMGTQWSWGIGMWAIIVPVVSIPLLVCFIHMRVRAHKTGSMEQFKHEKTDFQHLGFTKYMVSLFWKLDVIGVILMAAFLALILVPLTLAGGVQQEWQKAKIIAPLVIGFCCIPAFVAWEYFTPYPVTPFALLKDRGVWAALLIGMFINFVWYMQGDYLFTVLQVAVNQSTLSATRITSLYSFVSTLTGVGLGFLVIRVKRVKYFITFGSIIWLVAMGMLIRFRGGESSYAGIIGSECLLGFGAGFFTYPTQASIQSCTRHEHMAVITALYLTAYQIGSGLGGSVSGAIWTQVLPKEIGKRLSNETLVTEAYGSPLTFIVEYPWDTPERMAVVDAYRYIQKLLTIVGTCLTIPLIAFTFFLRNHKLDTVQSLEHGDEKDRQEIRY</sequence>
<keyword evidence="4 9" id="KW-0812">Transmembrane</keyword>
<feature type="transmembrane region" description="Helical" evidence="9">
    <location>
        <begin position="356"/>
        <end position="373"/>
    </location>
</feature>
<dbReference type="PANTHER" id="PTHR23501:SF92">
    <property type="entry name" value="GLUTATHIONE EXCHANGER 1-RELATED"/>
    <property type="match status" value="1"/>
</dbReference>
<feature type="transmembrane region" description="Helical" evidence="9">
    <location>
        <begin position="393"/>
        <end position="416"/>
    </location>
</feature>
<dbReference type="AlphaFoldDB" id="A0A060T0V0"/>
<reference evidence="10" key="1">
    <citation type="submission" date="2014-02" db="EMBL/GenBank/DDBJ databases">
        <authorList>
            <person name="Genoscope - CEA"/>
        </authorList>
    </citation>
    <scope>NUCLEOTIDE SEQUENCE</scope>
    <source>
        <strain evidence="10">LS3</strain>
    </source>
</reference>
<keyword evidence="6" id="KW-0406">Ion transport</keyword>
<reference evidence="10" key="2">
    <citation type="submission" date="2014-06" db="EMBL/GenBank/DDBJ databases">
        <title>The complete genome of Blastobotrys (Arxula) adeninivorans LS3 - a yeast of biotechnological interest.</title>
        <authorList>
            <person name="Kunze G."/>
            <person name="Gaillardin C."/>
            <person name="Czernicka M."/>
            <person name="Durrens P."/>
            <person name="Martin T."/>
            <person name="Boer E."/>
            <person name="Gabaldon T."/>
            <person name="Cruz J."/>
            <person name="Talla E."/>
            <person name="Marck C."/>
            <person name="Goffeau A."/>
            <person name="Barbe V."/>
            <person name="Baret P."/>
            <person name="Baronian K."/>
            <person name="Beier S."/>
            <person name="Bleykasten C."/>
            <person name="Bode R."/>
            <person name="Casaregola S."/>
            <person name="Despons L."/>
            <person name="Fairhead C."/>
            <person name="Giersberg M."/>
            <person name="Gierski P."/>
            <person name="Hahnel U."/>
            <person name="Hartmann A."/>
            <person name="Jankowska D."/>
            <person name="Jubin C."/>
            <person name="Jung P."/>
            <person name="Lafontaine I."/>
            <person name="Leh-Louis V."/>
            <person name="Lemaire M."/>
            <person name="Marcet-Houben M."/>
            <person name="Mascher M."/>
            <person name="Morel G."/>
            <person name="Richard G.-F."/>
            <person name="Riechen J."/>
            <person name="Sacerdot C."/>
            <person name="Sarkar A."/>
            <person name="Savel G."/>
            <person name="Schacherer J."/>
            <person name="Sherman D."/>
            <person name="Straub M.-L."/>
            <person name="Stein N."/>
            <person name="Thierry A."/>
            <person name="Trautwein-Schult A."/>
            <person name="Westhof E."/>
            <person name="Worch S."/>
            <person name="Dujon B."/>
            <person name="Souciet J.-L."/>
            <person name="Wincker P."/>
            <person name="Scholz U."/>
            <person name="Neuveglise N."/>
        </authorList>
    </citation>
    <scope>NUCLEOTIDE SEQUENCE</scope>
    <source>
        <strain evidence="10">LS3</strain>
    </source>
</reference>
<keyword evidence="5 9" id="KW-1133">Transmembrane helix</keyword>
<dbReference type="GO" id="GO:0015343">
    <property type="term" value="F:siderophore-iron transmembrane transporter activity"/>
    <property type="evidence" value="ECO:0007669"/>
    <property type="project" value="TreeGrafter"/>
</dbReference>
<feature type="transmembrane region" description="Helical" evidence="9">
    <location>
        <begin position="448"/>
        <end position="468"/>
    </location>
</feature>
<accession>A0A060T0V0</accession>
<feature type="region of interest" description="Disordered" evidence="8">
    <location>
        <begin position="23"/>
        <end position="44"/>
    </location>
</feature>
<dbReference type="GO" id="GO:0005768">
    <property type="term" value="C:endosome"/>
    <property type="evidence" value="ECO:0007669"/>
    <property type="project" value="TreeGrafter"/>
</dbReference>
<evidence type="ECO:0000256" key="5">
    <source>
        <dbReference type="ARBA" id="ARBA00022989"/>
    </source>
</evidence>
<keyword evidence="3" id="KW-0813">Transport</keyword>
<evidence type="ECO:0000256" key="2">
    <source>
        <dbReference type="ARBA" id="ARBA00008335"/>
    </source>
</evidence>
<feature type="transmembrane region" description="Helical" evidence="9">
    <location>
        <begin position="488"/>
        <end position="509"/>
    </location>
</feature>
<evidence type="ECO:0000256" key="6">
    <source>
        <dbReference type="ARBA" id="ARBA00023065"/>
    </source>
</evidence>
<evidence type="ECO:0000313" key="10">
    <source>
        <dbReference type="EMBL" id="CDP34394.1"/>
    </source>
</evidence>
<dbReference type="EMBL" id="HG937693">
    <property type="protein sequence ID" value="CDP34394.1"/>
    <property type="molecule type" value="Genomic_DNA"/>
</dbReference>
<dbReference type="InterPro" id="IPR036259">
    <property type="entry name" value="MFS_trans_sf"/>
</dbReference>
<feature type="transmembrane region" description="Helical" evidence="9">
    <location>
        <begin position="226"/>
        <end position="251"/>
    </location>
</feature>
<feature type="transmembrane region" description="Helical" evidence="9">
    <location>
        <begin position="557"/>
        <end position="580"/>
    </location>
</feature>
<dbReference type="Pfam" id="PF07690">
    <property type="entry name" value="MFS_1"/>
    <property type="match status" value="1"/>
</dbReference>
<feature type="transmembrane region" description="Helical" evidence="9">
    <location>
        <begin position="321"/>
        <end position="344"/>
    </location>
</feature>
<feature type="transmembrane region" description="Helical" evidence="9">
    <location>
        <begin position="423"/>
        <end position="442"/>
    </location>
</feature>
<dbReference type="SUPFAM" id="SSF103473">
    <property type="entry name" value="MFS general substrate transporter"/>
    <property type="match status" value="1"/>
</dbReference>
<dbReference type="PANTHER" id="PTHR23501">
    <property type="entry name" value="MAJOR FACILITATOR SUPERFAMILY"/>
    <property type="match status" value="1"/>
</dbReference>
<dbReference type="FunFam" id="1.20.1250.20:FF:000197">
    <property type="entry name" value="Siderophore iron transporter 1"/>
    <property type="match status" value="1"/>
</dbReference>
<name>A0A060T0V0_BLAAD</name>
<evidence type="ECO:0000256" key="1">
    <source>
        <dbReference type="ARBA" id="ARBA00004127"/>
    </source>
</evidence>
<feature type="transmembrane region" description="Helical" evidence="9">
    <location>
        <begin position="142"/>
        <end position="161"/>
    </location>
</feature>
<feature type="transmembrane region" description="Helical" evidence="9">
    <location>
        <begin position="287"/>
        <end position="309"/>
    </location>
</feature>
<dbReference type="InterPro" id="IPR011701">
    <property type="entry name" value="MFS"/>
</dbReference>
<dbReference type="GO" id="GO:0005774">
    <property type="term" value="C:vacuolar membrane"/>
    <property type="evidence" value="ECO:0007669"/>
    <property type="project" value="TreeGrafter"/>
</dbReference>
<comment type="similarity">
    <text evidence="2">Belongs to the major facilitator superfamily.</text>
</comment>
<feature type="transmembrane region" description="Helical" evidence="9">
    <location>
        <begin position="167"/>
        <end position="187"/>
    </location>
</feature>
<dbReference type="Gene3D" id="1.20.1250.20">
    <property type="entry name" value="MFS general substrate transporter like domains"/>
    <property type="match status" value="2"/>
</dbReference>
<dbReference type="PhylomeDB" id="A0A060T0V0"/>
<evidence type="ECO:0000256" key="9">
    <source>
        <dbReference type="SAM" id="Phobius"/>
    </source>
</evidence>
<evidence type="ECO:0000256" key="8">
    <source>
        <dbReference type="SAM" id="MobiDB-lite"/>
    </source>
</evidence>
<proteinExistence type="inferred from homology"/>